<evidence type="ECO:0000256" key="2">
    <source>
        <dbReference type="SAM" id="SignalP"/>
    </source>
</evidence>
<name>D4XWV2_9BACT</name>
<keyword evidence="2" id="KW-0732">Signal</keyword>
<dbReference type="Gene3D" id="3.80.10.10">
    <property type="entry name" value="Ribonuclease Inhibitor"/>
    <property type="match status" value="1"/>
</dbReference>
<feature type="region of interest" description="Disordered" evidence="1">
    <location>
        <begin position="28"/>
        <end position="115"/>
    </location>
</feature>
<dbReference type="Proteomes" id="UP000004757">
    <property type="component" value="Unassembled WGS sequence"/>
</dbReference>
<reference evidence="3 4" key="1">
    <citation type="submission" date="2010-03" db="EMBL/GenBank/DDBJ databases">
        <authorList>
            <person name="Glass J.I."/>
            <person name="Benders G.A."/>
            <person name="Durkin A.S."/>
            <person name="Farmerie W.G."/>
            <person name="Hlavinka K."/>
            <person name="Hostetler J."/>
            <person name="Jackson J."/>
            <person name="May M.A."/>
            <person name="Miller R.H."/>
            <person name="Paralanov V."/>
            <person name="Radune D."/>
            <person name="Szczypinski B."/>
            <person name="Brown D.R."/>
        </authorList>
    </citation>
    <scope>NUCLEOTIDE SEQUENCE [LARGE SCALE GENOMIC DNA]</scope>
    <source>
        <strain evidence="3 4">A21JP2</strain>
    </source>
</reference>
<evidence type="ECO:0000313" key="3">
    <source>
        <dbReference type="EMBL" id="EFF41266.1"/>
    </source>
</evidence>
<dbReference type="Pfam" id="PF13306">
    <property type="entry name" value="LRR_5"/>
    <property type="match status" value="1"/>
</dbReference>
<evidence type="ECO:0000256" key="1">
    <source>
        <dbReference type="SAM" id="MobiDB-lite"/>
    </source>
</evidence>
<gene>
    <name evidence="3" type="ORF">MALL_0325</name>
</gene>
<feature type="compositionally biased region" description="Low complexity" evidence="1">
    <location>
        <begin position="58"/>
        <end position="72"/>
    </location>
</feature>
<evidence type="ECO:0000313" key="4">
    <source>
        <dbReference type="Proteomes" id="UP000004757"/>
    </source>
</evidence>
<dbReference type="InterPro" id="IPR032675">
    <property type="entry name" value="LRR_dom_sf"/>
</dbReference>
<dbReference type="InterPro" id="IPR026906">
    <property type="entry name" value="LRR_5"/>
</dbReference>
<dbReference type="PROSITE" id="PS51257">
    <property type="entry name" value="PROKAR_LIPOPROTEIN"/>
    <property type="match status" value="1"/>
</dbReference>
<proteinExistence type="predicted"/>
<feature type="chain" id="PRO_5003067221" description="Lipoprotein" evidence="2">
    <location>
        <begin position="25"/>
        <end position="262"/>
    </location>
</feature>
<dbReference type="RefSeq" id="WP_005683893.1">
    <property type="nucleotide sequence ID" value="NZ_ADNC01000027.1"/>
</dbReference>
<organism evidence="3 4">
    <name type="scientific">Mycoplasmopsis alligatoris A21JP2</name>
    <dbReference type="NCBI Taxonomy" id="747682"/>
    <lineage>
        <taxon>Bacteria</taxon>
        <taxon>Bacillati</taxon>
        <taxon>Mycoplasmatota</taxon>
        <taxon>Mycoplasmoidales</taxon>
        <taxon>Metamycoplasmataceae</taxon>
        <taxon>Mycoplasmopsis</taxon>
    </lineage>
</organism>
<sequence length="262" mass="29098">MTKKIKLLLSVGVVSLLAPMVVIACSKKDDKKPEVKPDVNKDTGKDSSTTDKGDKNTNNEVTNPTNTTNTEANKTENTDKVEEPKVPDTTTTEKTEDKKPEEKLEKVEETRPGTPIDKFDVRDGVLWELKDKNLKEVYITDKAIHTIRRHAFKNTAVEYVNAPYVETVGETSFNATNKLKELRLENAKSIGGFSFIGSSIEKIYAPKLETLEKFAFFGAANLKLIHFPSLKTIGIEALTGTKWLEDKKAAGGKIELNGIEIK</sequence>
<dbReference type="AlphaFoldDB" id="D4XWV2"/>
<keyword evidence="4" id="KW-1185">Reference proteome</keyword>
<evidence type="ECO:0008006" key="5">
    <source>
        <dbReference type="Google" id="ProtNLM"/>
    </source>
</evidence>
<feature type="compositionally biased region" description="Basic and acidic residues" evidence="1">
    <location>
        <begin position="73"/>
        <end position="115"/>
    </location>
</feature>
<accession>D4XWV2</accession>
<feature type="compositionally biased region" description="Basic and acidic residues" evidence="1">
    <location>
        <begin position="28"/>
        <end position="57"/>
    </location>
</feature>
<dbReference type="EMBL" id="ADNC01000027">
    <property type="protein sequence ID" value="EFF41266.1"/>
    <property type="molecule type" value="Genomic_DNA"/>
</dbReference>
<comment type="caution">
    <text evidence="3">The sequence shown here is derived from an EMBL/GenBank/DDBJ whole genome shotgun (WGS) entry which is preliminary data.</text>
</comment>
<protein>
    <recommendedName>
        <fullName evidence="5">Lipoprotein</fullName>
    </recommendedName>
</protein>
<feature type="signal peptide" evidence="2">
    <location>
        <begin position="1"/>
        <end position="24"/>
    </location>
</feature>